<dbReference type="GeneID" id="115806990"/>
<accession>A0A6J2UVH5</accession>
<feature type="compositionally biased region" description="Polar residues" evidence="4">
    <location>
        <begin position="556"/>
        <end position="569"/>
    </location>
</feature>
<dbReference type="PANTHER" id="PTHR10663:SF338">
    <property type="entry name" value="PH AND SEC7 DOMAIN-CONTAINING PROTEIN 4"/>
    <property type="match status" value="1"/>
</dbReference>
<dbReference type="InterPro" id="IPR035999">
    <property type="entry name" value="Sec7_dom_sf"/>
</dbReference>
<organism evidence="7 8">
    <name type="scientific">Chanos chanos</name>
    <name type="common">Milkfish</name>
    <name type="synonym">Mugil chanos</name>
    <dbReference type="NCBI Taxonomy" id="29144"/>
    <lineage>
        <taxon>Eukaryota</taxon>
        <taxon>Metazoa</taxon>
        <taxon>Chordata</taxon>
        <taxon>Craniata</taxon>
        <taxon>Vertebrata</taxon>
        <taxon>Euteleostomi</taxon>
        <taxon>Actinopterygii</taxon>
        <taxon>Neopterygii</taxon>
        <taxon>Teleostei</taxon>
        <taxon>Ostariophysi</taxon>
        <taxon>Gonorynchiformes</taxon>
        <taxon>Chanidae</taxon>
        <taxon>Chanos</taxon>
    </lineage>
</organism>
<dbReference type="PANTHER" id="PTHR10663">
    <property type="entry name" value="GUANYL-NUCLEOTIDE EXCHANGE FACTOR"/>
    <property type="match status" value="1"/>
</dbReference>
<feature type="compositionally biased region" description="Basic and acidic residues" evidence="4">
    <location>
        <begin position="138"/>
        <end position="152"/>
    </location>
</feature>
<dbReference type="SMART" id="SM00222">
    <property type="entry name" value="Sec7"/>
    <property type="match status" value="1"/>
</dbReference>
<dbReference type="InterPro" id="IPR001849">
    <property type="entry name" value="PH_domain"/>
</dbReference>
<dbReference type="Proteomes" id="UP000504632">
    <property type="component" value="Chromosome 3"/>
</dbReference>
<feature type="compositionally biased region" description="Basic and acidic residues" evidence="4">
    <location>
        <begin position="187"/>
        <end position="197"/>
    </location>
</feature>
<dbReference type="CDD" id="cd00171">
    <property type="entry name" value="Sec7"/>
    <property type="match status" value="1"/>
</dbReference>
<dbReference type="OrthoDB" id="2157641at2759"/>
<feature type="compositionally biased region" description="Polar residues" evidence="4">
    <location>
        <begin position="305"/>
        <end position="325"/>
    </location>
</feature>
<keyword evidence="7" id="KW-1185">Reference proteome</keyword>
<gene>
    <name evidence="8" type="primary">LOC115806990</name>
</gene>
<feature type="region of interest" description="Disordered" evidence="4">
    <location>
        <begin position="1"/>
        <end position="68"/>
    </location>
</feature>
<feature type="domain" description="PH" evidence="5">
    <location>
        <begin position="798"/>
        <end position="907"/>
    </location>
</feature>
<feature type="domain" description="SEC7" evidence="6">
    <location>
        <begin position="588"/>
        <end position="754"/>
    </location>
</feature>
<feature type="compositionally biased region" description="Polar residues" evidence="4">
    <location>
        <begin position="370"/>
        <end position="387"/>
    </location>
</feature>
<dbReference type="InterPro" id="IPR023394">
    <property type="entry name" value="Sec7_C_sf"/>
</dbReference>
<feature type="region of interest" description="Disordered" evidence="4">
    <location>
        <begin position="1028"/>
        <end position="1055"/>
    </location>
</feature>
<dbReference type="Pfam" id="PF01369">
    <property type="entry name" value="Sec7"/>
    <property type="match status" value="1"/>
</dbReference>
<name>A0A6J2UVH5_CHACN</name>
<dbReference type="CDD" id="cd13295">
    <property type="entry name" value="PH_EFA6"/>
    <property type="match status" value="1"/>
</dbReference>
<dbReference type="InterPro" id="IPR001605">
    <property type="entry name" value="PH_dom-spectrin-type"/>
</dbReference>
<feature type="compositionally biased region" description="Basic and acidic residues" evidence="4">
    <location>
        <begin position="264"/>
        <end position="273"/>
    </location>
</feature>
<keyword evidence="2" id="KW-1003">Cell membrane</keyword>
<evidence type="ECO:0000256" key="4">
    <source>
        <dbReference type="SAM" id="MobiDB-lite"/>
    </source>
</evidence>
<dbReference type="FunFam" id="1.10.1000.11:FF:000002">
    <property type="entry name" value="Cytohesin 1"/>
    <property type="match status" value="1"/>
</dbReference>
<reference evidence="8" key="1">
    <citation type="submission" date="2025-08" db="UniProtKB">
        <authorList>
            <consortium name="RefSeq"/>
        </authorList>
    </citation>
    <scope>IDENTIFICATION</scope>
</reference>
<dbReference type="GO" id="GO:0005543">
    <property type="term" value="F:phospholipid binding"/>
    <property type="evidence" value="ECO:0007669"/>
    <property type="project" value="InterPro"/>
</dbReference>
<feature type="compositionally biased region" description="Polar residues" evidence="4">
    <location>
        <begin position="198"/>
        <end position="223"/>
    </location>
</feature>
<dbReference type="GO" id="GO:0032587">
    <property type="term" value="C:ruffle membrane"/>
    <property type="evidence" value="ECO:0007669"/>
    <property type="project" value="UniProtKB-SubCell"/>
</dbReference>
<dbReference type="Pfam" id="PF15410">
    <property type="entry name" value="PH_9"/>
    <property type="match status" value="1"/>
</dbReference>
<evidence type="ECO:0000256" key="2">
    <source>
        <dbReference type="ARBA" id="ARBA00022475"/>
    </source>
</evidence>
<keyword evidence="3" id="KW-0472">Membrane</keyword>
<feature type="compositionally biased region" description="Basic and acidic residues" evidence="4">
    <location>
        <begin position="417"/>
        <end position="434"/>
    </location>
</feature>
<dbReference type="Gene3D" id="2.30.29.30">
    <property type="entry name" value="Pleckstrin-homology domain (PH domain)/Phosphotyrosine-binding domain (PTB)"/>
    <property type="match status" value="1"/>
</dbReference>
<dbReference type="PROSITE" id="PS50190">
    <property type="entry name" value="SEC7"/>
    <property type="match status" value="1"/>
</dbReference>
<evidence type="ECO:0000259" key="6">
    <source>
        <dbReference type="PROSITE" id="PS50190"/>
    </source>
</evidence>
<protein>
    <submittedName>
        <fullName evidence="8">PH and SEC7 domain-containing protein 4</fullName>
    </submittedName>
</protein>
<evidence type="ECO:0000313" key="8">
    <source>
        <dbReference type="RefSeq" id="XP_030623708.1"/>
    </source>
</evidence>
<feature type="compositionally biased region" description="Polar residues" evidence="4">
    <location>
        <begin position="166"/>
        <end position="175"/>
    </location>
</feature>
<evidence type="ECO:0000256" key="1">
    <source>
        <dbReference type="ARBA" id="ARBA00004632"/>
    </source>
</evidence>
<dbReference type="Gene3D" id="1.10.1000.11">
    <property type="entry name" value="Arf Nucleotide-binding Site Opener,domain 2"/>
    <property type="match status" value="1"/>
</dbReference>
<dbReference type="AlphaFoldDB" id="A0A6J2UVH5"/>
<dbReference type="FunFam" id="2.30.29.30:FF:000054">
    <property type="entry name" value="PH and SEC7 domain-containing protein 3"/>
    <property type="match status" value="1"/>
</dbReference>
<dbReference type="PRINTS" id="PR00683">
    <property type="entry name" value="SPECTRINPH"/>
</dbReference>
<feature type="compositionally biased region" description="Polar residues" evidence="4">
    <location>
        <begin position="515"/>
        <end position="531"/>
    </location>
</feature>
<comment type="subcellular location">
    <subcellularLocation>
        <location evidence="1">Cell projection</location>
        <location evidence="1">Ruffle membrane</location>
    </subcellularLocation>
</comment>
<evidence type="ECO:0000256" key="3">
    <source>
        <dbReference type="ARBA" id="ARBA00023136"/>
    </source>
</evidence>
<dbReference type="InterPro" id="IPR011993">
    <property type="entry name" value="PH-like_dom_sf"/>
</dbReference>
<dbReference type="GO" id="GO:0005085">
    <property type="term" value="F:guanyl-nucleotide exchange factor activity"/>
    <property type="evidence" value="ECO:0007669"/>
    <property type="project" value="InterPro"/>
</dbReference>
<feature type="compositionally biased region" description="Basic and acidic residues" evidence="4">
    <location>
        <begin position="356"/>
        <end position="368"/>
    </location>
</feature>
<proteinExistence type="predicted"/>
<dbReference type="InterPro" id="IPR041681">
    <property type="entry name" value="PH_9"/>
</dbReference>
<dbReference type="SUPFAM" id="SSF48425">
    <property type="entry name" value="Sec7 domain"/>
    <property type="match status" value="1"/>
</dbReference>
<dbReference type="PROSITE" id="PS50003">
    <property type="entry name" value="PH_DOMAIN"/>
    <property type="match status" value="1"/>
</dbReference>
<dbReference type="SMART" id="SM00233">
    <property type="entry name" value="PH"/>
    <property type="match status" value="1"/>
</dbReference>
<sequence length="1083" mass="123089">MEKNLVIPTHLDPQETSVCQGEELEPYIEAQLYIRRMEQEEETGPEEKTDESLLNDDEPSDQSAPLTTYPLTLPVVPFSCATVQWDIQATPTELPSPEQDTYSTDELNSSGGASLDWTDNPLSTDMPPSLSVLEDGPIDTHAEEDCIQRDNTLELQEAVALDKSDSSYQDSATQDSDIKTCVTPPQEEDHTPFKDNGDTTQVEETGPSESLQPHETNDNSPSPLNKEEISADQKSPECVLKDTEDPVEHTEADSRQEDEEEDKSSDSDREQRTEQSNPNYNGEYPEADVISQDTSERKHSGDVMESNTSDIINQQVQITCADQLTESVEKEELDPEEESKPVEETEPVGQLEVQEESDHTEKSERVSHEAPQSNITEPTEVSEQPQAHTEKSVENGQSEDSEQLELTAKPDIPQQELIEHAETSELRSTDEVNKSDQLLTQDLLGHIGNTEQMEHSEQSNAQEQPICSVGLECLNETEPSQQSKQSECLEQSELSEQLERPEHSEFTEKLKQSESSEMTECSEVTGQSQLVEETEPPDSTEKSEPLPQMEKEQPEQVAQTSLSQSLTPNTDEKGEQLEEPVLTPESKDKAVPYVNGRAESVDREEARRLAERLYRLEGFQRRDVVRHLDKDNDFSRAVGEEYLKYFDFTDQSLDQALRSFLKVVVLIGETQERERVLQLFSNRYQQCNPKVFSSEVAVLTLTCAVMLLNTDLHGQNVGKAMSLSDFTANLDGMNEGKNFHKDLLKNLYTSIKNEPLEWAVDEKELLSSMMLEGDADAEAAPRSKSNPFQDLPHDKKATVFHKGFLKRKAHADIDGKRTPWGKRSWKTFYAVLKGMVLYLQKDEYRMDWQSSEEVVSVHHALAERALDYTKRPHVFRLQTADWRVFLFEAASTEQMNLWIGRINLVSALYSSPPFPAAVGSQRKFCRPILPATQTTLALDKQMQSHAAMLQSFQEDLASLQQGLPEGRRAKARELEEHRLREEYLQHEKCRYEMYIVMLEAWQHVDKSLECTFTAENLSLFDQEVWKGMEEEEEDESEGALKRSHSSPSLELELAPPPVVKVRRNISERRTYRKIVVPRRNREL</sequence>
<dbReference type="GO" id="GO:0032012">
    <property type="term" value="P:regulation of ARF protein signal transduction"/>
    <property type="evidence" value="ECO:0007669"/>
    <property type="project" value="InterPro"/>
</dbReference>
<feature type="compositionally biased region" description="Basic and acidic residues" evidence="4">
    <location>
        <begin position="225"/>
        <end position="255"/>
    </location>
</feature>
<evidence type="ECO:0000259" key="5">
    <source>
        <dbReference type="PROSITE" id="PS50003"/>
    </source>
</evidence>
<feature type="compositionally biased region" description="Low complexity" evidence="4">
    <location>
        <begin position="480"/>
        <end position="495"/>
    </location>
</feature>
<feature type="compositionally biased region" description="Basic and acidic residues" evidence="4">
    <location>
        <begin position="539"/>
        <end position="554"/>
    </location>
</feature>
<feature type="region of interest" description="Disordered" evidence="4">
    <location>
        <begin position="92"/>
        <end position="437"/>
    </location>
</feature>
<feature type="compositionally biased region" description="Polar residues" evidence="4">
    <location>
        <begin position="92"/>
        <end position="112"/>
    </location>
</feature>
<evidence type="ECO:0000313" key="7">
    <source>
        <dbReference type="Proteomes" id="UP000504632"/>
    </source>
</evidence>
<dbReference type="InParanoid" id="A0A6J2UVH5"/>
<feature type="compositionally biased region" description="Basic and acidic residues" evidence="4">
    <location>
        <begin position="497"/>
        <end position="514"/>
    </location>
</feature>
<dbReference type="RefSeq" id="XP_030623708.1">
    <property type="nucleotide sequence ID" value="XM_030767848.1"/>
</dbReference>
<dbReference type="InterPro" id="IPR000904">
    <property type="entry name" value="Sec7_dom"/>
</dbReference>
<feature type="region of interest" description="Disordered" evidence="4">
    <location>
        <begin position="476"/>
        <end position="596"/>
    </location>
</feature>
<dbReference type="SUPFAM" id="SSF50729">
    <property type="entry name" value="PH domain-like"/>
    <property type="match status" value="1"/>
</dbReference>